<comment type="similarity">
    <text evidence="1">Belongs to the acetyl-CoA hydrolase/transferase family.</text>
</comment>
<dbReference type="InterPro" id="IPR000182">
    <property type="entry name" value="GNAT_dom"/>
</dbReference>
<accession>A0A9W6LA76</accession>
<dbReference type="Gene3D" id="3.30.750.70">
    <property type="entry name" value="4-hydroxybutyrate coenzyme like domains"/>
    <property type="match status" value="1"/>
</dbReference>
<comment type="caution">
    <text evidence="4">The sequence shown here is derived from an EMBL/GenBank/DDBJ whole genome shotgun (WGS) entry which is preliminary data.</text>
</comment>
<evidence type="ECO:0000313" key="5">
    <source>
        <dbReference type="Proteomes" id="UP001144372"/>
    </source>
</evidence>
<dbReference type="InterPro" id="IPR016181">
    <property type="entry name" value="Acyl_CoA_acyltransferase"/>
</dbReference>
<keyword evidence="5" id="KW-1185">Reference proteome</keyword>
<dbReference type="AlphaFoldDB" id="A0A9W6LA76"/>
<dbReference type="GO" id="GO:0008775">
    <property type="term" value="F:acetate CoA-transferase activity"/>
    <property type="evidence" value="ECO:0007669"/>
    <property type="project" value="InterPro"/>
</dbReference>
<reference evidence="4" key="1">
    <citation type="submission" date="2022-12" db="EMBL/GenBank/DDBJ databases">
        <title>Reference genome sequencing for broad-spectrum identification of bacterial and archaeal isolates by mass spectrometry.</title>
        <authorList>
            <person name="Sekiguchi Y."/>
            <person name="Tourlousse D.M."/>
        </authorList>
    </citation>
    <scope>NUCLEOTIDE SEQUENCE</scope>
    <source>
        <strain evidence="4">ASRB1</strain>
    </source>
</reference>
<dbReference type="RefSeq" id="WP_281795929.1">
    <property type="nucleotide sequence ID" value="NZ_BSDR01000001.1"/>
</dbReference>
<dbReference type="InterPro" id="IPR037171">
    <property type="entry name" value="NagB/RpiA_transferase-like"/>
</dbReference>
<dbReference type="Pfam" id="PF02550">
    <property type="entry name" value="AcetylCoA_hydro"/>
    <property type="match status" value="1"/>
</dbReference>
<dbReference type="Pfam" id="PF00583">
    <property type="entry name" value="Acetyltransf_1"/>
    <property type="match status" value="1"/>
</dbReference>
<dbReference type="Pfam" id="PF13336">
    <property type="entry name" value="AcetylCoA_hyd_C"/>
    <property type="match status" value="1"/>
</dbReference>
<keyword evidence="2" id="KW-0808">Transferase</keyword>
<dbReference type="Gene3D" id="3.40.630.30">
    <property type="match status" value="1"/>
</dbReference>
<evidence type="ECO:0000313" key="4">
    <source>
        <dbReference type="EMBL" id="GLI35850.1"/>
    </source>
</evidence>
<evidence type="ECO:0000256" key="2">
    <source>
        <dbReference type="ARBA" id="ARBA00022679"/>
    </source>
</evidence>
<dbReference type="Proteomes" id="UP001144372">
    <property type="component" value="Unassembled WGS sequence"/>
</dbReference>
<sequence>MAQPINESSIFKLQDLSPRPWYSLYEEKRTSAEKALRAIKRGHRVFIGSGCGEPQHLAQCLEEVIPQLSDLEILHILSVGKTRYTEAGLFDKCRLKSFFVATATREAVAEGRADYTPINLGDIPGLFRSGAMPIDVALIQVSPPDEHGFCSYGISVDIVKAATESARHVIAQINPQMPMTLGDTFIHVRDIDALVEYDEPLLEVGSPILNPIAQDIGKHVAKLIEDGSTIRVGVGSMSTAVLYALEDKKDLGVHADMLTDAYLYLVKKGVITNSRKTLHPGKIVTSFCLGTRELYDFVNNNPMVAMFPIEYTNNYLVISENDKMISINSGLEVDLTGQVCSDSLGYEIYSGVGGAVDFLRGARSSKKGKAIIVVPSTTFDGSKSRIVPVLSEGAGVVTTRGGVQYVVTEYGIASLNGKSIRERALALIGIAHPDFREELMQEAQKLNYLRRELVYITTPKALYPSEWEMTQIFEGDTRIFFRPAKPTDERALKEFFYSLPKDESYIRFLSTMKVFPHYDVQRMVNIDYHREMCIIGLAGEMDAEHIIAVARYVLDDETMDAEIDFAVHPDYGRKGIASFLIQDIVDIAKHKGIRTLRAYITAGNEKVFGVFQKLGYVVEGSYTDGTYEIRLYFDRPAEICLLD</sequence>
<name>A0A9W6LA76_9BACT</name>
<evidence type="ECO:0000256" key="1">
    <source>
        <dbReference type="ARBA" id="ARBA00009632"/>
    </source>
</evidence>
<dbReference type="EMBL" id="BSDR01000001">
    <property type="protein sequence ID" value="GLI35850.1"/>
    <property type="molecule type" value="Genomic_DNA"/>
</dbReference>
<dbReference type="CDD" id="cd04301">
    <property type="entry name" value="NAT_SF"/>
    <property type="match status" value="1"/>
</dbReference>
<dbReference type="Gene3D" id="3.40.1080.10">
    <property type="entry name" value="Glutaconate Coenzyme A-transferase"/>
    <property type="match status" value="1"/>
</dbReference>
<feature type="domain" description="N-acetyltransferase" evidence="3">
    <location>
        <begin position="479"/>
        <end position="638"/>
    </location>
</feature>
<dbReference type="InterPro" id="IPR026888">
    <property type="entry name" value="AcetylCoA_hyd_C"/>
</dbReference>
<gene>
    <name evidence="4" type="ORF">DAMNIGENAA_32830</name>
</gene>
<dbReference type="PANTHER" id="PTHR21432:SF20">
    <property type="entry name" value="ACETYL-COA HYDROLASE"/>
    <property type="match status" value="1"/>
</dbReference>
<dbReference type="InterPro" id="IPR046433">
    <property type="entry name" value="ActCoA_hydro"/>
</dbReference>
<dbReference type="GO" id="GO:0006083">
    <property type="term" value="P:acetate metabolic process"/>
    <property type="evidence" value="ECO:0007669"/>
    <property type="project" value="InterPro"/>
</dbReference>
<evidence type="ECO:0000259" key="3">
    <source>
        <dbReference type="PROSITE" id="PS51186"/>
    </source>
</evidence>
<protein>
    <recommendedName>
        <fullName evidence="3">N-acetyltransferase domain-containing protein</fullName>
    </recommendedName>
</protein>
<dbReference type="PANTHER" id="PTHR21432">
    <property type="entry name" value="ACETYL-COA HYDROLASE-RELATED"/>
    <property type="match status" value="1"/>
</dbReference>
<proteinExistence type="inferred from homology"/>
<dbReference type="GO" id="GO:0016747">
    <property type="term" value="F:acyltransferase activity, transferring groups other than amino-acyl groups"/>
    <property type="evidence" value="ECO:0007669"/>
    <property type="project" value="InterPro"/>
</dbReference>
<dbReference type="SUPFAM" id="SSF100950">
    <property type="entry name" value="NagB/RpiA/CoA transferase-like"/>
    <property type="match status" value="2"/>
</dbReference>
<dbReference type="PROSITE" id="PS51186">
    <property type="entry name" value="GNAT"/>
    <property type="match status" value="1"/>
</dbReference>
<dbReference type="SUPFAM" id="SSF55729">
    <property type="entry name" value="Acyl-CoA N-acyltransferases (Nat)"/>
    <property type="match status" value="1"/>
</dbReference>
<dbReference type="Gene3D" id="3.40.1080.20">
    <property type="entry name" value="Acetyl-CoA hydrolase/transferase C-terminal domain"/>
    <property type="match status" value="1"/>
</dbReference>
<organism evidence="4 5">
    <name type="scientific">Desulforhabdus amnigena</name>
    <dbReference type="NCBI Taxonomy" id="40218"/>
    <lineage>
        <taxon>Bacteria</taxon>
        <taxon>Pseudomonadati</taxon>
        <taxon>Thermodesulfobacteriota</taxon>
        <taxon>Syntrophobacteria</taxon>
        <taxon>Syntrophobacterales</taxon>
        <taxon>Syntrophobacteraceae</taxon>
        <taxon>Desulforhabdus</taxon>
    </lineage>
</organism>
<dbReference type="InterPro" id="IPR003702">
    <property type="entry name" value="ActCoA_hydro_N"/>
</dbReference>
<dbReference type="InterPro" id="IPR038460">
    <property type="entry name" value="AcetylCoA_hyd_C_sf"/>
</dbReference>